<evidence type="ECO:0000313" key="1">
    <source>
        <dbReference type="EnsemblPlants" id="AET5Gv20637000.34"/>
    </source>
</evidence>
<keyword evidence="2" id="KW-1185">Reference proteome</keyword>
<reference evidence="2" key="1">
    <citation type="journal article" date="2014" name="Science">
        <title>Ancient hybridizations among the ancestral genomes of bread wheat.</title>
        <authorList>
            <consortium name="International Wheat Genome Sequencing Consortium,"/>
            <person name="Marcussen T."/>
            <person name="Sandve S.R."/>
            <person name="Heier L."/>
            <person name="Spannagl M."/>
            <person name="Pfeifer M."/>
            <person name="Jakobsen K.S."/>
            <person name="Wulff B.B."/>
            <person name="Steuernagel B."/>
            <person name="Mayer K.F."/>
            <person name="Olsen O.A."/>
        </authorList>
    </citation>
    <scope>NUCLEOTIDE SEQUENCE [LARGE SCALE GENOMIC DNA]</scope>
    <source>
        <strain evidence="2">cv. AL8/78</strain>
    </source>
</reference>
<dbReference type="EnsemblPlants" id="AET5Gv20637000.34">
    <property type="protein sequence ID" value="AET5Gv20637000.34"/>
    <property type="gene ID" value="AET5Gv20637000"/>
</dbReference>
<reference evidence="1" key="4">
    <citation type="submission" date="2019-03" db="UniProtKB">
        <authorList>
            <consortium name="EnsemblPlants"/>
        </authorList>
    </citation>
    <scope>IDENTIFICATION</scope>
</reference>
<reference evidence="2" key="2">
    <citation type="journal article" date="2017" name="Nat. Plants">
        <title>The Aegilops tauschii genome reveals multiple impacts of transposons.</title>
        <authorList>
            <person name="Zhao G."/>
            <person name="Zou C."/>
            <person name="Li K."/>
            <person name="Wang K."/>
            <person name="Li T."/>
            <person name="Gao L."/>
            <person name="Zhang X."/>
            <person name="Wang H."/>
            <person name="Yang Z."/>
            <person name="Liu X."/>
            <person name="Jiang W."/>
            <person name="Mao L."/>
            <person name="Kong X."/>
            <person name="Jiao Y."/>
            <person name="Jia J."/>
        </authorList>
    </citation>
    <scope>NUCLEOTIDE SEQUENCE [LARGE SCALE GENOMIC DNA]</scope>
    <source>
        <strain evidence="2">cv. AL8/78</strain>
    </source>
</reference>
<accession>A0A453L6B3</accession>
<reference evidence="1" key="3">
    <citation type="journal article" date="2017" name="Nature">
        <title>Genome sequence of the progenitor of the wheat D genome Aegilops tauschii.</title>
        <authorList>
            <person name="Luo M.C."/>
            <person name="Gu Y.Q."/>
            <person name="Puiu D."/>
            <person name="Wang H."/>
            <person name="Twardziok S.O."/>
            <person name="Deal K.R."/>
            <person name="Huo N."/>
            <person name="Zhu T."/>
            <person name="Wang L."/>
            <person name="Wang Y."/>
            <person name="McGuire P.E."/>
            <person name="Liu S."/>
            <person name="Long H."/>
            <person name="Ramasamy R.K."/>
            <person name="Rodriguez J.C."/>
            <person name="Van S.L."/>
            <person name="Yuan L."/>
            <person name="Wang Z."/>
            <person name="Xia Z."/>
            <person name="Xiao L."/>
            <person name="Anderson O.D."/>
            <person name="Ouyang S."/>
            <person name="Liang Y."/>
            <person name="Zimin A.V."/>
            <person name="Pertea G."/>
            <person name="Qi P."/>
            <person name="Bennetzen J.L."/>
            <person name="Dai X."/>
            <person name="Dawson M.W."/>
            <person name="Muller H.G."/>
            <person name="Kugler K."/>
            <person name="Rivarola-Duarte L."/>
            <person name="Spannagl M."/>
            <person name="Mayer K.F.X."/>
            <person name="Lu F.H."/>
            <person name="Bevan M.W."/>
            <person name="Leroy P."/>
            <person name="Li P."/>
            <person name="You F.M."/>
            <person name="Sun Q."/>
            <person name="Liu Z."/>
            <person name="Lyons E."/>
            <person name="Wicker T."/>
            <person name="Salzberg S.L."/>
            <person name="Devos K.M."/>
            <person name="Dvorak J."/>
        </authorList>
    </citation>
    <scope>NUCLEOTIDE SEQUENCE [LARGE SCALE GENOMIC DNA]</scope>
    <source>
        <strain evidence="1">cv. AL8/78</strain>
    </source>
</reference>
<organism evidence="1 2">
    <name type="scientific">Aegilops tauschii subsp. strangulata</name>
    <name type="common">Goatgrass</name>
    <dbReference type="NCBI Taxonomy" id="200361"/>
    <lineage>
        <taxon>Eukaryota</taxon>
        <taxon>Viridiplantae</taxon>
        <taxon>Streptophyta</taxon>
        <taxon>Embryophyta</taxon>
        <taxon>Tracheophyta</taxon>
        <taxon>Spermatophyta</taxon>
        <taxon>Magnoliopsida</taxon>
        <taxon>Liliopsida</taxon>
        <taxon>Poales</taxon>
        <taxon>Poaceae</taxon>
        <taxon>BOP clade</taxon>
        <taxon>Pooideae</taxon>
        <taxon>Triticodae</taxon>
        <taxon>Triticeae</taxon>
        <taxon>Triticinae</taxon>
        <taxon>Aegilops</taxon>
    </lineage>
</organism>
<dbReference type="Gramene" id="AET5Gv20637000.34">
    <property type="protein sequence ID" value="AET5Gv20637000.34"/>
    <property type="gene ID" value="AET5Gv20637000"/>
</dbReference>
<name>A0A453L6B3_AEGTS</name>
<reference evidence="1" key="5">
    <citation type="journal article" date="2021" name="G3 (Bethesda)">
        <title>Aegilops tauschii genome assembly Aet v5.0 features greater sequence contiguity and improved annotation.</title>
        <authorList>
            <person name="Wang L."/>
            <person name="Zhu T."/>
            <person name="Rodriguez J.C."/>
            <person name="Deal K.R."/>
            <person name="Dubcovsky J."/>
            <person name="McGuire P.E."/>
            <person name="Lux T."/>
            <person name="Spannagl M."/>
            <person name="Mayer K.F.X."/>
            <person name="Baldrich P."/>
            <person name="Meyers B.C."/>
            <person name="Huo N."/>
            <person name="Gu Y.Q."/>
            <person name="Zhou H."/>
            <person name="Devos K.M."/>
            <person name="Bennetzen J.L."/>
            <person name="Unver T."/>
            <person name="Budak H."/>
            <person name="Gulick P.J."/>
            <person name="Galiba G."/>
            <person name="Kalapos B."/>
            <person name="Nelson D.R."/>
            <person name="Li P."/>
            <person name="You F.M."/>
            <person name="Luo M.C."/>
            <person name="Dvorak J."/>
        </authorList>
    </citation>
    <scope>NUCLEOTIDE SEQUENCE [LARGE SCALE GENOMIC DNA]</scope>
    <source>
        <strain evidence="1">cv. AL8/78</strain>
    </source>
</reference>
<dbReference type="AlphaFoldDB" id="A0A453L6B3"/>
<proteinExistence type="predicted"/>
<sequence>IRSKVIFLHGRRCSIRAGAAGGGRRRSGLLFFPAVEKQPRPVDPRALVLAVAATWAAREAAQHVGVADDPEEEEECLVRRSISCTLPPRAPRRCPASHGVIQVQGDSIRFGSPLRCDVL</sequence>
<evidence type="ECO:0000313" key="2">
    <source>
        <dbReference type="Proteomes" id="UP000015105"/>
    </source>
</evidence>
<protein>
    <submittedName>
        <fullName evidence="1">Uncharacterized protein</fullName>
    </submittedName>
</protein>
<dbReference type="Proteomes" id="UP000015105">
    <property type="component" value="Chromosome 5D"/>
</dbReference>